<feature type="compositionally biased region" description="Low complexity" evidence="2">
    <location>
        <begin position="392"/>
        <end position="410"/>
    </location>
</feature>
<comment type="caution">
    <text evidence="4">The sequence shown here is derived from an EMBL/GenBank/DDBJ whole genome shotgun (WGS) entry which is preliminary data.</text>
</comment>
<dbReference type="InterPro" id="IPR036864">
    <property type="entry name" value="Zn2-C6_fun-type_DNA-bd_sf"/>
</dbReference>
<dbReference type="AlphaFoldDB" id="A0A9P4Z243"/>
<gene>
    <name evidence="4" type="ORF">GMORB2_4089</name>
</gene>
<evidence type="ECO:0000256" key="1">
    <source>
        <dbReference type="ARBA" id="ARBA00023242"/>
    </source>
</evidence>
<feature type="compositionally biased region" description="Basic and acidic residues" evidence="2">
    <location>
        <begin position="249"/>
        <end position="271"/>
    </location>
</feature>
<dbReference type="PANTHER" id="PTHR47784">
    <property type="entry name" value="STEROL UPTAKE CONTROL PROTEIN 2"/>
    <property type="match status" value="1"/>
</dbReference>
<dbReference type="SMART" id="SM00066">
    <property type="entry name" value="GAL4"/>
    <property type="match status" value="1"/>
</dbReference>
<proteinExistence type="predicted"/>
<feature type="domain" description="Zn(2)-C6 fungal-type" evidence="3">
    <location>
        <begin position="463"/>
        <end position="493"/>
    </location>
</feature>
<dbReference type="OrthoDB" id="3249161at2759"/>
<feature type="region of interest" description="Disordered" evidence="2">
    <location>
        <begin position="796"/>
        <end position="828"/>
    </location>
</feature>
<accession>A0A9P4Z243</accession>
<evidence type="ECO:0000313" key="4">
    <source>
        <dbReference type="EMBL" id="KAF4125249.1"/>
    </source>
</evidence>
<dbReference type="PROSITE" id="PS00463">
    <property type="entry name" value="ZN2_CY6_FUNGAL_1"/>
    <property type="match status" value="1"/>
</dbReference>
<feature type="compositionally biased region" description="Polar residues" evidence="2">
    <location>
        <begin position="759"/>
        <end position="768"/>
    </location>
</feature>
<dbReference type="PRINTS" id="PR00755">
    <property type="entry name" value="AFLATOXINBRP"/>
</dbReference>
<dbReference type="Proteomes" id="UP000749293">
    <property type="component" value="Unassembled WGS sequence"/>
</dbReference>
<dbReference type="InterPro" id="IPR001138">
    <property type="entry name" value="Zn2Cys6_DnaBD"/>
</dbReference>
<feature type="compositionally biased region" description="Polar residues" evidence="2">
    <location>
        <begin position="815"/>
        <end position="828"/>
    </location>
</feature>
<dbReference type="SUPFAM" id="SSF57701">
    <property type="entry name" value="Zn2/Cys6 DNA-binding domain"/>
    <property type="match status" value="1"/>
</dbReference>
<dbReference type="RefSeq" id="XP_035323901.1">
    <property type="nucleotide sequence ID" value="XM_035466064.1"/>
</dbReference>
<name>A0A9P4Z243_9HYPO</name>
<feature type="compositionally biased region" description="Polar residues" evidence="2">
    <location>
        <begin position="692"/>
        <end position="708"/>
    </location>
</feature>
<feature type="region of interest" description="Disordered" evidence="2">
    <location>
        <begin position="636"/>
        <end position="768"/>
    </location>
</feature>
<dbReference type="GeneID" id="55970317"/>
<feature type="compositionally biased region" description="Polar residues" evidence="2">
    <location>
        <begin position="723"/>
        <end position="738"/>
    </location>
</feature>
<dbReference type="Pfam" id="PF00172">
    <property type="entry name" value="Zn_clus"/>
    <property type="match status" value="1"/>
</dbReference>
<dbReference type="InterPro" id="IPR053157">
    <property type="entry name" value="Sterol_Uptake_Regulator"/>
</dbReference>
<evidence type="ECO:0000259" key="3">
    <source>
        <dbReference type="PROSITE" id="PS50048"/>
    </source>
</evidence>
<dbReference type="PROSITE" id="PS50048">
    <property type="entry name" value="ZN2_CY6_FUNGAL_2"/>
    <property type="match status" value="1"/>
</dbReference>
<feature type="compositionally biased region" description="Acidic residues" evidence="2">
    <location>
        <begin position="531"/>
        <end position="546"/>
    </location>
</feature>
<feature type="region of interest" description="Disordered" evidence="2">
    <location>
        <begin position="384"/>
        <end position="456"/>
    </location>
</feature>
<dbReference type="EMBL" id="JAANYQ010000003">
    <property type="protein sequence ID" value="KAF4125249.1"/>
    <property type="molecule type" value="Genomic_DNA"/>
</dbReference>
<evidence type="ECO:0000313" key="5">
    <source>
        <dbReference type="Proteomes" id="UP000749293"/>
    </source>
</evidence>
<feature type="region of interest" description="Disordered" evidence="2">
    <location>
        <begin position="472"/>
        <end position="549"/>
    </location>
</feature>
<feature type="compositionally biased region" description="Low complexity" evidence="2">
    <location>
        <begin position="295"/>
        <end position="314"/>
    </location>
</feature>
<dbReference type="GO" id="GO:0001228">
    <property type="term" value="F:DNA-binding transcription activator activity, RNA polymerase II-specific"/>
    <property type="evidence" value="ECO:0007669"/>
    <property type="project" value="TreeGrafter"/>
</dbReference>
<keyword evidence="1" id="KW-0539">Nucleus</keyword>
<organism evidence="4 5">
    <name type="scientific">Geosmithia morbida</name>
    <dbReference type="NCBI Taxonomy" id="1094350"/>
    <lineage>
        <taxon>Eukaryota</taxon>
        <taxon>Fungi</taxon>
        <taxon>Dikarya</taxon>
        <taxon>Ascomycota</taxon>
        <taxon>Pezizomycotina</taxon>
        <taxon>Sordariomycetes</taxon>
        <taxon>Hypocreomycetidae</taxon>
        <taxon>Hypocreales</taxon>
        <taxon>Bionectriaceae</taxon>
        <taxon>Geosmithia</taxon>
    </lineage>
</organism>
<sequence length="828" mass="90399">MVDFLESFDFGTDAPRQSNDSRCASVDEMVAQLRVVLEQKVTETRAEHVSVAYELRTTTKFTLVQSDSEEEDDNTVNVMDTLLSGGAEELTTVVSANQVIVNQTDDPARQRAVGKNIIRAVAAADGSCWVLRGLSRGRDGWTLRYACGASYQEWIRQSAKNPPKTVVGAYSFQVPDPALMDRPAFDCRGSISVCFNRGNHSITVQYSHTLMHQTVGQLKEKFPVRVREPGPGYQRQLEIRNTPKKQKKPRSENPRGDKRERPWKSDGDKADRPRKRKRDKKTAPAPVVPMGDAISVEASSSSQQQGQQPAVSGQKDGNVPLVSVSAEEAARRLATARELLFNAGVDPDTLSTEQMNIFANQAPNIQKDSVAMLAKYGAQQLQIVHPQAKARSQSQQQQQQQTDNGSNNNNNDDDASENTTNSSTGPVMTTQELALGGGVEEQQTENGGGRSTKQRKVGKSRVSCYQCKSRRAKCPKDRPSCSECQSTGQSCEYPLQKPRKRESEAAVAEGDNGDGTTVIARDEQQPRLPVEEEQGQYDAEEHDDTEMEHQQLPPLLPEFPAQLAPQPQPTPHSQSVSGLALPLANLSQQQRTSMSPQMGGTPDMPTAHASAYPRPAPDRVQRQAHVLAGVSTTRRPSPAYLRYNDGGSQSGRRTPIVSSNSNASSDITYKPFSHQQAMMQQRDPDRYGSHGYSGSDTLGGRDTSSPTLSDPMAAMAQEAATKLPQNAWASTPASSPNDMQRGRTAAAVSQPADGRHHSYGTTAGHPQQQTQAPYYDPFSTGTNAASTAHGVDLFGVDAQRAQQGKPHDQQQQQQGAWNFYTQSGRGFL</sequence>
<dbReference type="PANTHER" id="PTHR47784:SF8">
    <property type="entry name" value="ZN(II)2CYS6 TRANSCRIPTION FACTOR (EUROFUNG)"/>
    <property type="match status" value="1"/>
</dbReference>
<feature type="compositionally biased region" description="Polar residues" evidence="2">
    <location>
        <begin position="646"/>
        <end position="679"/>
    </location>
</feature>
<keyword evidence="5" id="KW-1185">Reference proteome</keyword>
<evidence type="ECO:0000256" key="2">
    <source>
        <dbReference type="SAM" id="MobiDB-lite"/>
    </source>
</evidence>
<reference evidence="4" key="1">
    <citation type="submission" date="2020-03" db="EMBL/GenBank/DDBJ databases">
        <title>Site-based positive gene gene selection in Geosmithia morbida across the United States reveals a broad range of putative effectors and factors for local host and environmental adapation.</title>
        <authorList>
            <person name="Onufrak A."/>
            <person name="Murdoch R.W."/>
            <person name="Gazis R."/>
            <person name="Huff M."/>
            <person name="Staton M."/>
            <person name="Klingeman W."/>
            <person name="Hadziabdic D."/>
        </authorList>
    </citation>
    <scope>NUCLEOTIDE SEQUENCE</scope>
    <source>
        <strain evidence="4">1262</strain>
    </source>
</reference>
<dbReference type="GO" id="GO:0008270">
    <property type="term" value="F:zinc ion binding"/>
    <property type="evidence" value="ECO:0007669"/>
    <property type="project" value="InterPro"/>
</dbReference>
<dbReference type="CDD" id="cd00067">
    <property type="entry name" value="GAL4"/>
    <property type="match status" value="1"/>
</dbReference>
<protein>
    <submittedName>
        <fullName evidence="4">Ku70/Ku80 C-terminal arm</fullName>
    </submittedName>
</protein>
<dbReference type="Gene3D" id="4.10.240.10">
    <property type="entry name" value="Zn(2)-C6 fungal-type DNA-binding domain"/>
    <property type="match status" value="1"/>
</dbReference>
<feature type="region of interest" description="Disordered" evidence="2">
    <location>
        <begin position="221"/>
        <end position="318"/>
    </location>
</feature>
<feature type="region of interest" description="Disordered" evidence="2">
    <location>
        <begin position="558"/>
        <end position="577"/>
    </location>
</feature>